<name>A0A5S9IKD8_UABAM</name>
<dbReference type="PROSITE" id="PS50005">
    <property type="entry name" value="TPR"/>
    <property type="match status" value="2"/>
</dbReference>
<dbReference type="PANTHER" id="PTHR45641">
    <property type="entry name" value="TETRATRICOPEPTIDE REPEAT PROTEIN (AFU_ORTHOLOGUE AFUA_6G03870)"/>
    <property type="match status" value="1"/>
</dbReference>
<evidence type="ECO:0000256" key="2">
    <source>
        <dbReference type="ARBA" id="ARBA00022803"/>
    </source>
</evidence>
<dbReference type="Pfam" id="PF13181">
    <property type="entry name" value="TPR_8"/>
    <property type="match status" value="2"/>
</dbReference>
<dbReference type="RefSeq" id="WP_151967360.1">
    <property type="nucleotide sequence ID" value="NZ_AP019860.1"/>
</dbReference>
<gene>
    <name evidence="4" type="ORF">UABAM_01498</name>
</gene>
<dbReference type="KEGG" id="uam:UABAM_01498"/>
<keyword evidence="2 3" id="KW-0802">TPR repeat</keyword>
<keyword evidence="1" id="KW-0677">Repeat</keyword>
<dbReference type="Gene3D" id="1.25.40.10">
    <property type="entry name" value="Tetratricopeptide repeat domain"/>
    <property type="match status" value="3"/>
</dbReference>
<sequence>MTLEQFSSDLQQQKYGKALAYFIYIKKEQELEKASGILAEVIAGSEQVTSSLLQQELSEIESQILCERLQTKVDKCLASYANTKARWNVLLKTHSLLQELCEKRPECVERMRNLAMSHEKQGDLHQHSGDLQQAMDCFLAALNVGQYLYQQHPDMDIISRDLSVNFERLAGIFLLMGDAKRGRRYYHNSLDIREELWENDPQPQYARDLGVVMYKLADLYNKDGRMEEAQQYYLNSLYMSQNLQLQYPDDTKCTRDVSVNYNRLGDFYLQNNQLQEAKHFYDEALKIRRSLQESHPDNDDCLRDVCVNHSKLAVVYQRQNEWEQAQKLYMENLDIAQQLHKKYPDNVEFKRDTLVLCKNLGDLHSARDAFSVAEKYFSQALEVCGDLMDIAPKNAYYKDDSARCYSSFGDVLHKQNKIDKAKEYYKKCLDLRVELCDNNADNTGFLKDLAEIYCKLATLYEKEELYAPAIEHYLQQLQCYKDLRRLCTHDDEMARNVVLSHYIVGNLCEMEQRINESLEHCRSCYKAILYMQEHDMPLDEFLQDLLQKLTLLHQTT</sequence>
<evidence type="ECO:0000313" key="5">
    <source>
        <dbReference type="Proteomes" id="UP000326354"/>
    </source>
</evidence>
<reference evidence="4 5" key="1">
    <citation type="submission" date="2019-08" db="EMBL/GenBank/DDBJ databases">
        <title>Complete genome sequence of Candidatus Uab amorphum.</title>
        <authorList>
            <person name="Shiratori T."/>
            <person name="Suzuki S."/>
            <person name="Kakizawa Y."/>
            <person name="Ishida K."/>
        </authorList>
    </citation>
    <scope>NUCLEOTIDE SEQUENCE [LARGE SCALE GENOMIC DNA]</scope>
    <source>
        <strain evidence="4 5">SRT547</strain>
    </source>
</reference>
<evidence type="ECO:0000313" key="4">
    <source>
        <dbReference type="EMBL" id="BBM83147.1"/>
    </source>
</evidence>
<dbReference type="PANTHER" id="PTHR45641:SF19">
    <property type="entry name" value="NEPHROCYSTIN-3"/>
    <property type="match status" value="1"/>
</dbReference>
<dbReference type="OrthoDB" id="6190788at2"/>
<evidence type="ECO:0000256" key="3">
    <source>
        <dbReference type="PROSITE-ProRule" id="PRU00339"/>
    </source>
</evidence>
<dbReference type="Pfam" id="PF13374">
    <property type="entry name" value="TPR_10"/>
    <property type="match status" value="2"/>
</dbReference>
<dbReference type="SMART" id="SM00028">
    <property type="entry name" value="TPR"/>
    <property type="match status" value="7"/>
</dbReference>
<dbReference type="Proteomes" id="UP000326354">
    <property type="component" value="Chromosome"/>
</dbReference>
<evidence type="ECO:0008006" key="6">
    <source>
        <dbReference type="Google" id="ProtNLM"/>
    </source>
</evidence>
<dbReference type="SUPFAM" id="SSF48452">
    <property type="entry name" value="TPR-like"/>
    <property type="match status" value="2"/>
</dbReference>
<keyword evidence="5" id="KW-1185">Reference proteome</keyword>
<feature type="repeat" description="TPR" evidence="3">
    <location>
        <begin position="258"/>
        <end position="291"/>
    </location>
</feature>
<dbReference type="AlphaFoldDB" id="A0A5S9IKD8"/>
<feature type="repeat" description="TPR" evidence="3">
    <location>
        <begin position="402"/>
        <end position="435"/>
    </location>
</feature>
<proteinExistence type="predicted"/>
<protein>
    <recommendedName>
        <fullName evidence="6">MalT-like TPR region domain-containing protein</fullName>
    </recommendedName>
</protein>
<evidence type="ECO:0000256" key="1">
    <source>
        <dbReference type="ARBA" id="ARBA00022737"/>
    </source>
</evidence>
<organism evidence="4 5">
    <name type="scientific">Uabimicrobium amorphum</name>
    <dbReference type="NCBI Taxonomy" id="2596890"/>
    <lineage>
        <taxon>Bacteria</taxon>
        <taxon>Pseudomonadati</taxon>
        <taxon>Planctomycetota</taxon>
        <taxon>Candidatus Uabimicrobiia</taxon>
        <taxon>Candidatus Uabimicrobiales</taxon>
        <taxon>Candidatus Uabimicrobiaceae</taxon>
        <taxon>Candidatus Uabimicrobium</taxon>
    </lineage>
</organism>
<dbReference type="EMBL" id="AP019860">
    <property type="protein sequence ID" value="BBM83147.1"/>
    <property type="molecule type" value="Genomic_DNA"/>
</dbReference>
<accession>A0A5S9IKD8</accession>
<dbReference type="InterPro" id="IPR019734">
    <property type="entry name" value="TPR_rpt"/>
</dbReference>
<dbReference type="InterPro" id="IPR011990">
    <property type="entry name" value="TPR-like_helical_dom_sf"/>
</dbReference>